<reference evidence="4 5" key="1">
    <citation type="journal article" date="2021" name="Comput. Struct. Biotechnol. J.">
        <title>De novo genome assembly of the potent medicinal plant Rehmannia glutinosa using nanopore technology.</title>
        <authorList>
            <person name="Ma L."/>
            <person name="Dong C."/>
            <person name="Song C."/>
            <person name="Wang X."/>
            <person name="Zheng X."/>
            <person name="Niu Y."/>
            <person name="Chen S."/>
            <person name="Feng W."/>
        </authorList>
    </citation>
    <scope>NUCLEOTIDE SEQUENCE [LARGE SCALE GENOMIC DNA]</scope>
    <source>
        <strain evidence="4">DH-2019</strain>
    </source>
</reference>
<dbReference type="Pfam" id="PF02893">
    <property type="entry name" value="GRAM"/>
    <property type="match status" value="1"/>
</dbReference>
<comment type="caution">
    <text evidence="4">The sequence shown here is derived from an EMBL/GenBank/DDBJ whole genome shotgun (WGS) entry which is preliminary data.</text>
</comment>
<evidence type="ECO:0000259" key="3">
    <source>
        <dbReference type="SMART" id="SM00568"/>
    </source>
</evidence>
<dbReference type="InterPro" id="IPR004182">
    <property type="entry name" value="GRAM"/>
</dbReference>
<feature type="compositionally biased region" description="Pro residues" evidence="2">
    <location>
        <begin position="31"/>
        <end position="41"/>
    </location>
</feature>
<gene>
    <name evidence="4" type="ORF">DH2020_015301</name>
</gene>
<dbReference type="PANTHER" id="PTHR31969">
    <property type="entry name" value="GEM-LIKE PROTEIN 2"/>
    <property type="match status" value="1"/>
</dbReference>
<proteinExistence type="inferred from homology"/>
<dbReference type="InterPro" id="IPR011993">
    <property type="entry name" value="PH-like_dom_sf"/>
</dbReference>
<keyword evidence="5" id="KW-1185">Reference proteome</keyword>
<evidence type="ECO:0000313" key="5">
    <source>
        <dbReference type="Proteomes" id="UP001318860"/>
    </source>
</evidence>
<comment type="similarity">
    <text evidence="1">Belongs to the GEM family.</text>
</comment>
<evidence type="ECO:0000256" key="2">
    <source>
        <dbReference type="SAM" id="MobiDB-lite"/>
    </source>
</evidence>
<feature type="compositionally biased region" description="Polar residues" evidence="2">
    <location>
        <begin position="58"/>
        <end position="68"/>
    </location>
</feature>
<dbReference type="InterPro" id="IPR037848">
    <property type="entry name" value="GEM-like"/>
</dbReference>
<evidence type="ECO:0000313" key="4">
    <source>
        <dbReference type="EMBL" id="KAK6150369.1"/>
    </source>
</evidence>
<feature type="domain" description="GRAM" evidence="3">
    <location>
        <begin position="238"/>
        <end position="315"/>
    </location>
</feature>
<accession>A0ABR0WTA3</accession>
<feature type="compositionally biased region" description="Polar residues" evidence="2">
    <location>
        <begin position="1"/>
        <end position="13"/>
    </location>
</feature>
<feature type="region of interest" description="Disordered" evidence="2">
    <location>
        <begin position="1"/>
        <end position="123"/>
    </location>
</feature>
<dbReference type="SMART" id="SM00568">
    <property type="entry name" value="GRAM"/>
    <property type="match status" value="1"/>
</dbReference>
<sequence>MMGQPTNNSTEYNNAAEENKPASPGKDPIPIRKPNPDPNPNPVDGALKPGNNGDIGKNDTTINVYLNGSNSSSEESSIKSPAGGLKPKKSVRWSQELVSESPAPRDYDHGSSNPYVNYSPAPSPNSTSFYLKDKMGSMKDVLGRWGKKVGEATRKAEDLAGNTWQHLHPGRGRVMGIAAYLISSMGVLATRPLSDFQERLILSGKSSVLMKTSPSLTDAALGRIAHGTKVFAEGGYEKIFRQTFETVPEEQLKYSYACYLSTSAGPVMGVLYVSTAKLAFSSDNPLPYEAGDKTDWSYYKVVIPLHQLKAVNTSTSRTNSAEKYIQIINITRNSKHKIYLHSKWTRA</sequence>
<dbReference type="Proteomes" id="UP001318860">
    <property type="component" value="Unassembled WGS sequence"/>
</dbReference>
<dbReference type="EMBL" id="JABTTQ020000008">
    <property type="protein sequence ID" value="KAK6150369.1"/>
    <property type="molecule type" value="Genomic_DNA"/>
</dbReference>
<dbReference type="Gene3D" id="2.30.29.30">
    <property type="entry name" value="Pleckstrin-homology domain (PH domain)/Phosphotyrosine-binding domain (PTB)"/>
    <property type="match status" value="1"/>
</dbReference>
<evidence type="ECO:0000256" key="1">
    <source>
        <dbReference type="ARBA" id="ARBA00009414"/>
    </source>
</evidence>
<protein>
    <recommendedName>
        <fullName evidence="3">GRAM domain-containing protein</fullName>
    </recommendedName>
</protein>
<organism evidence="4 5">
    <name type="scientific">Rehmannia glutinosa</name>
    <name type="common">Chinese foxglove</name>
    <dbReference type="NCBI Taxonomy" id="99300"/>
    <lineage>
        <taxon>Eukaryota</taxon>
        <taxon>Viridiplantae</taxon>
        <taxon>Streptophyta</taxon>
        <taxon>Embryophyta</taxon>
        <taxon>Tracheophyta</taxon>
        <taxon>Spermatophyta</taxon>
        <taxon>Magnoliopsida</taxon>
        <taxon>eudicotyledons</taxon>
        <taxon>Gunneridae</taxon>
        <taxon>Pentapetalae</taxon>
        <taxon>asterids</taxon>
        <taxon>lamiids</taxon>
        <taxon>Lamiales</taxon>
        <taxon>Orobanchaceae</taxon>
        <taxon>Rehmannieae</taxon>
        <taxon>Rehmannia</taxon>
    </lineage>
</organism>
<name>A0ABR0WTA3_REHGL</name>